<accession>A0A0A7I7M3</accession>
<dbReference type="HOGENOM" id="CLU_2697187_0_0_11"/>
<organism evidence="2 3">
    <name type="scientific">Bifidobacterium catenulatum PV20-2</name>
    <dbReference type="NCBI Taxonomy" id="1447716"/>
    <lineage>
        <taxon>Bacteria</taxon>
        <taxon>Bacillati</taxon>
        <taxon>Actinomycetota</taxon>
        <taxon>Actinomycetes</taxon>
        <taxon>Bifidobacteriales</taxon>
        <taxon>Bifidobacteriaceae</taxon>
        <taxon>Bifidobacterium</taxon>
    </lineage>
</organism>
<feature type="domain" description="Transcription regulator BetR N-terminal" evidence="1">
    <location>
        <begin position="17"/>
        <end position="67"/>
    </location>
</feature>
<gene>
    <name evidence="2" type="ORF">AH68_06945</name>
</gene>
<reference evidence="2 3" key="1">
    <citation type="journal article" date="2015" name="Genome Announc.">
        <title>Complete and Assembled Genome Sequence of Bifidobacterium kashiwanohense PV20-2, Isolated from the Feces of an Anemic Kenyan Infant.</title>
        <authorList>
            <person name="Vazquez-Gutierrez P."/>
            <person name="Lacroix C."/>
            <person name="Chassard C."/>
            <person name="Klumpp J."/>
            <person name="Jans C."/>
            <person name="Stevens M.J."/>
        </authorList>
    </citation>
    <scope>NUCLEOTIDE SEQUENCE [LARGE SCALE GENOMIC DNA]</scope>
    <source>
        <strain evidence="2 3">PV20-2</strain>
    </source>
</reference>
<sequence>MNGVTQRISALVKGEGLTCAQLGSLLGLSKTSANGKLLGRIGWTTSDIVVLSEHFRVSTDYLLGLDADHEEVA</sequence>
<evidence type="ECO:0000313" key="2">
    <source>
        <dbReference type="EMBL" id="AIZ14814.1"/>
    </source>
</evidence>
<dbReference type="Pfam" id="PF08667">
    <property type="entry name" value="BetR"/>
    <property type="match status" value="1"/>
</dbReference>
<dbReference type="InterPro" id="IPR010982">
    <property type="entry name" value="Lambda_DNA-bd_dom_sf"/>
</dbReference>
<dbReference type="KEGG" id="bka:AH68_06945"/>
<evidence type="ECO:0000313" key="3">
    <source>
        <dbReference type="Proteomes" id="UP000030625"/>
    </source>
</evidence>
<name>A0A0A7I7M3_9BIFI</name>
<dbReference type="GO" id="GO:0003677">
    <property type="term" value="F:DNA binding"/>
    <property type="evidence" value="ECO:0007669"/>
    <property type="project" value="InterPro"/>
</dbReference>
<proteinExistence type="predicted"/>
<dbReference type="RefSeq" id="WP_039198768.1">
    <property type="nucleotide sequence ID" value="NZ_CP007456.1"/>
</dbReference>
<dbReference type="OrthoDB" id="1683966at2"/>
<evidence type="ECO:0000259" key="1">
    <source>
        <dbReference type="Pfam" id="PF08667"/>
    </source>
</evidence>
<dbReference type="Gene3D" id="1.10.260.40">
    <property type="entry name" value="lambda repressor-like DNA-binding domains"/>
    <property type="match status" value="1"/>
</dbReference>
<protein>
    <recommendedName>
        <fullName evidence="1">Transcription regulator BetR N-terminal domain-containing protein</fullName>
    </recommendedName>
</protein>
<dbReference type="EMBL" id="CP007456">
    <property type="protein sequence ID" value="AIZ14814.1"/>
    <property type="molecule type" value="Genomic_DNA"/>
</dbReference>
<dbReference type="AlphaFoldDB" id="A0A0A7I7M3"/>
<dbReference type="Proteomes" id="UP000030625">
    <property type="component" value="Chromosome"/>
</dbReference>
<dbReference type="InterPro" id="IPR013975">
    <property type="entry name" value="Tscrpt_reg_BetR_N"/>
</dbReference>
<dbReference type="SUPFAM" id="SSF47413">
    <property type="entry name" value="lambda repressor-like DNA-binding domains"/>
    <property type="match status" value="1"/>
</dbReference>